<dbReference type="InParanoid" id="A0A1E5R5A0"/>
<reference evidence="4" key="1">
    <citation type="journal article" date="2016" name="Genome Announc.">
        <title>Genome sequences of three species of Hanseniaspora isolated from spontaneous wine fermentations.</title>
        <authorList>
            <person name="Sternes P.R."/>
            <person name="Lee D."/>
            <person name="Kutyna D.R."/>
            <person name="Borneman A.R."/>
        </authorList>
    </citation>
    <scope>NUCLEOTIDE SEQUENCE [LARGE SCALE GENOMIC DNA]</scope>
    <source>
        <strain evidence="4">AWRI3579</strain>
    </source>
</reference>
<dbReference type="GO" id="GO:0005537">
    <property type="term" value="F:D-mannose binding"/>
    <property type="evidence" value="ECO:0007669"/>
    <property type="project" value="TreeGrafter"/>
</dbReference>
<dbReference type="OrthoDB" id="270293at2759"/>
<dbReference type="GO" id="GO:0006888">
    <property type="term" value="P:endoplasmic reticulum to Golgi vesicle-mediated transport"/>
    <property type="evidence" value="ECO:0007669"/>
    <property type="project" value="TreeGrafter"/>
</dbReference>
<evidence type="ECO:0000313" key="3">
    <source>
        <dbReference type="EMBL" id="OEJ82074.1"/>
    </source>
</evidence>
<accession>A0A1E5R5A0</accession>
<dbReference type="Gene3D" id="2.60.120.200">
    <property type="match status" value="1"/>
</dbReference>
<comment type="caution">
    <text evidence="3">The sequence shown here is derived from an EMBL/GenBank/DDBJ whole genome shotgun (WGS) entry which is preliminary data.</text>
</comment>
<dbReference type="PANTHER" id="PTHR12223">
    <property type="entry name" value="VESICULAR MANNOSE-BINDING LECTIN"/>
    <property type="match status" value="1"/>
</dbReference>
<name>A0A1E5R5A0_9ASCO</name>
<dbReference type="GO" id="GO:0005793">
    <property type="term" value="C:endoplasmic reticulum-Golgi intermediate compartment"/>
    <property type="evidence" value="ECO:0007669"/>
    <property type="project" value="TreeGrafter"/>
</dbReference>
<dbReference type="GO" id="GO:0000139">
    <property type="term" value="C:Golgi membrane"/>
    <property type="evidence" value="ECO:0007669"/>
    <property type="project" value="TreeGrafter"/>
</dbReference>
<gene>
    <name evidence="3" type="ORF">AWRI3579_g3719</name>
</gene>
<dbReference type="GO" id="GO:0005789">
    <property type="term" value="C:endoplasmic reticulum membrane"/>
    <property type="evidence" value="ECO:0007669"/>
    <property type="project" value="TreeGrafter"/>
</dbReference>
<dbReference type="GO" id="GO:0030134">
    <property type="term" value="C:COPII-coated ER to Golgi transport vesicle"/>
    <property type="evidence" value="ECO:0007669"/>
    <property type="project" value="TreeGrafter"/>
</dbReference>
<keyword evidence="2" id="KW-1133">Transmembrane helix</keyword>
<dbReference type="PANTHER" id="PTHR12223:SF45">
    <property type="entry name" value="RE50040P"/>
    <property type="match status" value="1"/>
</dbReference>
<feature type="compositionally biased region" description="Low complexity" evidence="1">
    <location>
        <begin position="36"/>
        <end position="58"/>
    </location>
</feature>
<dbReference type="AlphaFoldDB" id="A0A1E5R5A0"/>
<keyword evidence="2" id="KW-0812">Transmembrane</keyword>
<dbReference type="InterPro" id="IPR051136">
    <property type="entry name" value="Intracellular_Lectin-GPT"/>
</dbReference>
<proteinExistence type="predicted"/>
<dbReference type="InterPro" id="IPR013320">
    <property type="entry name" value="ConA-like_dom_sf"/>
</dbReference>
<protein>
    <submittedName>
        <fullName evidence="3">Protein UIP5</fullName>
    </submittedName>
</protein>
<feature type="region of interest" description="Disordered" evidence="1">
    <location>
        <begin position="36"/>
        <end position="103"/>
    </location>
</feature>
<feature type="transmembrane region" description="Helical" evidence="2">
    <location>
        <begin position="639"/>
        <end position="664"/>
    </location>
</feature>
<dbReference type="EMBL" id="LPNM01000010">
    <property type="protein sequence ID" value="OEJ82074.1"/>
    <property type="molecule type" value="Genomic_DNA"/>
</dbReference>
<evidence type="ECO:0000313" key="4">
    <source>
        <dbReference type="Proteomes" id="UP000095728"/>
    </source>
</evidence>
<organism evidence="3 4">
    <name type="scientific">Hanseniaspora osmophila</name>
    <dbReference type="NCBI Taxonomy" id="56408"/>
    <lineage>
        <taxon>Eukaryota</taxon>
        <taxon>Fungi</taxon>
        <taxon>Dikarya</taxon>
        <taxon>Ascomycota</taxon>
        <taxon>Saccharomycotina</taxon>
        <taxon>Saccharomycetes</taxon>
        <taxon>Saccharomycodales</taxon>
        <taxon>Saccharomycodaceae</taxon>
        <taxon>Hanseniaspora</taxon>
    </lineage>
</organism>
<evidence type="ECO:0000256" key="1">
    <source>
        <dbReference type="SAM" id="MobiDB-lite"/>
    </source>
</evidence>
<feature type="compositionally biased region" description="Polar residues" evidence="1">
    <location>
        <begin position="79"/>
        <end position="91"/>
    </location>
</feature>
<evidence type="ECO:0000256" key="2">
    <source>
        <dbReference type="SAM" id="Phobius"/>
    </source>
</evidence>
<dbReference type="FunCoup" id="A0A1E5R5A0">
    <property type="interactions" value="15"/>
</dbReference>
<sequence length="686" mass="77742">MFSRKSSVVGMNEGLPIANPLSTRASIADLRSASSNAYNNDTNNNNNNNNNNSSSSINGPGMLSRKTSLGGGLNYPKPRQNTSQSFQSVNEASDDDYFQNGFNNNINSSSTSLGRSASTSVGAGPRLLKKTSSISDFGSRIMSQHKERQNDKYLEKEIAKFNTKYRMNSTNSSHSRIGSGIRKSSQRIASEVKELRPASLQKASKLKKLVVALLGFVLLYQFFIKPMGSLLGNGNASSSNNTNNFMFKSRNIDEIPLSERYLQERNQVSKFKNEKFKLSVPFLDTVYSNYDVGGHPIVKNKEFVKMISKGEVGKHSVMLSKEFLPSDFEMQISFVLEPGNHKIDETKRPGDGINFFFTQQSNFLEVDPTSYSQRQFMIQNDNIDPKNKDLMGVPKNLPAESLVLDFFQNGKITNPEGMQKWNDLTTPFLSFLSSTTEFAYDYKTDGVNNAHDIVKLSPSLLFTGKGEADVPKEIKLRIIKISNVLFKVDIDYTGFGLSWLEILRFEKFDKRFPNFSSNKIKFGISALNGDQTANFQIMKIDCFNYLWNNPTETNPDIKIENVMEMYRREYDILELDGWFDIKSLYRKSGLLPREIYDTDKMEYLKKKATNNANKPLDMGRVSNQQQQSASNGKVKKRSFFGKLLYCFWILLILSVVLYVVSLFLRVQKKKFKTRVSRTRVASDGLL</sequence>
<dbReference type="Proteomes" id="UP000095728">
    <property type="component" value="Unassembled WGS sequence"/>
</dbReference>
<keyword evidence="2" id="KW-0472">Membrane</keyword>
<dbReference type="STRING" id="56408.A0A1E5R5A0"/>
<dbReference type="SUPFAM" id="SSF49899">
    <property type="entry name" value="Concanavalin A-like lectins/glucanases"/>
    <property type="match status" value="1"/>
</dbReference>
<keyword evidence="4" id="KW-1185">Reference proteome</keyword>